<dbReference type="InterPro" id="IPR036052">
    <property type="entry name" value="TrpB-like_PALP_sf"/>
</dbReference>
<dbReference type="GO" id="GO:0009097">
    <property type="term" value="P:isoleucine biosynthetic process"/>
    <property type="evidence" value="ECO:0007669"/>
    <property type="project" value="TreeGrafter"/>
</dbReference>
<dbReference type="GO" id="GO:0006565">
    <property type="term" value="P:L-serine catabolic process"/>
    <property type="evidence" value="ECO:0007669"/>
    <property type="project" value="TreeGrafter"/>
</dbReference>
<evidence type="ECO:0000256" key="4">
    <source>
        <dbReference type="ARBA" id="ARBA00023239"/>
    </source>
</evidence>
<keyword evidence="4" id="KW-0456">Lyase</keyword>
<dbReference type="InterPro" id="IPR001926">
    <property type="entry name" value="TrpB-like_PALP"/>
</dbReference>
<dbReference type="Gene3D" id="3.40.50.1100">
    <property type="match status" value="2"/>
</dbReference>
<evidence type="ECO:0000256" key="2">
    <source>
        <dbReference type="ARBA" id="ARBA00010869"/>
    </source>
</evidence>
<organism evidence="6">
    <name type="scientific">freshwater metagenome</name>
    <dbReference type="NCBI Taxonomy" id="449393"/>
    <lineage>
        <taxon>unclassified sequences</taxon>
        <taxon>metagenomes</taxon>
        <taxon>ecological metagenomes</taxon>
    </lineage>
</organism>
<evidence type="ECO:0000259" key="5">
    <source>
        <dbReference type="Pfam" id="PF00291"/>
    </source>
</evidence>
<evidence type="ECO:0000256" key="3">
    <source>
        <dbReference type="ARBA" id="ARBA00022898"/>
    </source>
</evidence>
<dbReference type="EMBL" id="CAFBLN010000004">
    <property type="protein sequence ID" value="CAB4860273.1"/>
    <property type="molecule type" value="Genomic_DNA"/>
</dbReference>
<proteinExistence type="inferred from homology"/>
<dbReference type="AlphaFoldDB" id="A0A6J7CZ80"/>
<dbReference type="SUPFAM" id="SSF53686">
    <property type="entry name" value="Tryptophan synthase beta subunit-like PLP-dependent enzymes"/>
    <property type="match status" value="1"/>
</dbReference>
<feature type="domain" description="Tryptophan synthase beta chain-like PALP" evidence="5">
    <location>
        <begin position="23"/>
        <end position="307"/>
    </location>
</feature>
<comment type="similarity">
    <text evidence="2">Belongs to the serine/threonine dehydratase family.</text>
</comment>
<keyword evidence="3" id="KW-0663">Pyridoxal phosphate</keyword>
<dbReference type="GO" id="GO:0003941">
    <property type="term" value="F:L-serine ammonia-lyase activity"/>
    <property type="evidence" value="ECO:0007669"/>
    <property type="project" value="TreeGrafter"/>
</dbReference>
<dbReference type="Pfam" id="PF00291">
    <property type="entry name" value="PALP"/>
    <property type="match status" value="1"/>
</dbReference>
<evidence type="ECO:0000256" key="1">
    <source>
        <dbReference type="ARBA" id="ARBA00001933"/>
    </source>
</evidence>
<comment type="cofactor">
    <cofactor evidence="1">
        <name>pyridoxal 5'-phosphate</name>
        <dbReference type="ChEBI" id="CHEBI:597326"/>
    </cofactor>
</comment>
<gene>
    <name evidence="6" type="ORF">UFOPK3381_00210</name>
</gene>
<dbReference type="GO" id="GO:0006567">
    <property type="term" value="P:L-threonine catabolic process"/>
    <property type="evidence" value="ECO:0007669"/>
    <property type="project" value="TreeGrafter"/>
</dbReference>
<name>A0A6J7CZ80_9ZZZZ</name>
<dbReference type="PANTHER" id="PTHR48078:SF6">
    <property type="entry name" value="L-THREONINE DEHYDRATASE CATABOLIC TDCB"/>
    <property type="match status" value="1"/>
</dbReference>
<accession>A0A6J7CZ80</accession>
<protein>
    <submittedName>
        <fullName evidence="6">Unannotated protein</fullName>
    </submittedName>
</protein>
<reference evidence="6" key="1">
    <citation type="submission" date="2020-05" db="EMBL/GenBank/DDBJ databases">
        <authorList>
            <person name="Chiriac C."/>
            <person name="Salcher M."/>
            <person name="Ghai R."/>
            <person name="Kavagutti S V."/>
        </authorList>
    </citation>
    <scope>NUCLEOTIDE SEQUENCE</scope>
</reference>
<sequence>MNQTVPPPTEQQLEAARRVIAHHLVPTPTVTLMLRGRPVLTKMELFQPTGAFKVRGALAAIDAALRSDPTGAVIASSAGNHGLGIAHAAMLLGARATVVVPATASAAKVKKLQNYEIELIQHGNSYDDAQAFALTLAAERSIRFLSPFNDPDVVAGQSTVFEEMLRQAPELEHLVVSVGGGGLIAGCLVAREVHGRTDIRVTAVQPQNSSALYFALQGKTMAEISHLPTIADGLAGGGDDGAMTNAIVAHHQIPFVLVPEAEIRSAVRECVEQNGLVMEGSATASYAAITNNLIHDSSSRVGFIACGRNIAFDLLQSLLAE</sequence>
<evidence type="ECO:0000313" key="6">
    <source>
        <dbReference type="EMBL" id="CAB4860273.1"/>
    </source>
</evidence>
<dbReference type="GO" id="GO:0004794">
    <property type="term" value="F:threonine deaminase activity"/>
    <property type="evidence" value="ECO:0007669"/>
    <property type="project" value="TreeGrafter"/>
</dbReference>
<dbReference type="InterPro" id="IPR050147">
    <property type="entry name" value="Ser/Thr_Dehydratase"/>
</dbReference>
<dbReference type="FunFam" id="3.40.50.1100:FF:000005">
    <property type="entry name" value="Threonine dehydratase catabolic"/>
    <property type="match status" value="1"/>
</dbReference>
<dbReference type="PANTHER" id="PTHR48078">
    <property type="entry name" value="THREONINE DEHYDRATASE, MITOCHONDRIAL-RELATED"/>
    <property type="match status" value="1"/>
</dbReference>